<organism evidence="1">
    <name type="scientific">marine metagenome</name>
    <dbReference type="NCBI Taxonomy" id="408172"/>
    <lineage>
        <taxon>unclassified sequences</taxon>
        <taxon>metagenomes</taxon>
        <taxon>ecological metagenomes</taxon>
    </lineage>
</organism>
<dbReference type="InterPro" id="IPR014917">
    <property type="entry name" value="DUF1800"/>
</dbReference>
<protein>
    <recommendedName>
        <fullName evidence="2">DUF1800 domain-containing protein</fullName>
    </recommendedName>
</protein>
<evidence type="ECO:0008006" key="2">
    <source>
        <dbReference type="Google" id="ProtNLM"/>
    </source>
</evidence>
<proteinExistence type="predicted"/>
<gene>
    <name evidence="1" type="ORF">METZ01_LOCUS383272</name>
</gene>
<evidence type="ECO:0000313" key="1">
    <source>
        <dbReference type="EMBL" id="SVD30418.1"/>
    </source>
</evidence>
<name>A0A382U9R1_9ZZZZ</name>
<feature type="non-terminal residue" evidence="1">
    <location>
        <position position="205"/>
    </location>
</feature>
<reference evidence="1" key="1">
    <citation type="submission" date="2018-05" db="EMBL/GenBank/DDBJ databases">
        <authorList>
            <person name="Lanie J.A."/>
            <person name="Ng W.-L."/>
            <person name="Kazmierczak K.M."/>
            <person name="Andrzejewski T.M."/>
            <person name="Davidsen T.M."/>
            <person name="Wayne K.J."/>
            <person name="Tettelin H."/>
            <person name="Glass J.I."/>
            <person name="Rusch D."/>
            <person name="Podicherti R."/>
            <person name="Tsui H.-C.T."/>
            <person name="Winkler M.E."/>
        </authorList>
    </citation>
    <scope>NUCLEOTIDE SEQUENCE</scope>
</reference>
<dbReference type="EMBL" id="UINC01142216">
    <property type="protein sequence ID" value="SVD30418.1"/>
    <property type="molecule type" value="Genomic_DNA"/>
</dbReference>
<sequence length="205" mass="23637">MMDEQRALIAHLLRRAGFGATPQELDEYLELGYDATVEKLLHPSQDLPVDEDVVRRYHIDQNSLMLIESSQAYWLYRMINTTSPLQEKITLFWHGLFATAYGKLNHAKGVVNQTNIFRRSGLGYFRTLLLELARDPAMIFWLDNKDNHKDAPNENFGRELLELFSMGIGNYTENDVKSCARAFTGWTIANADYMSIRASRDSIWP</sequence>
<dbReference type="AlphaFoldDB" id="A0A382U9R1"/>
<accession>A0A382U9R1</accession>
<dbReference type="Pfam" id="PF08811">
    <property type="entry name" value="DUF1800"/>
    <property type="match status" value="1"/>
</dbReference>